<name>A0A1U7M846_TISCR</name>
<dbReference type="RefSeq" id="WP_075724763.1">
    <property type="nucleotide sequence ID" value="NZ_LTDM01000006.1"/>
</dbReference>
<dbReference type="AlphaFoldDB" id="A0A1U7M846"/>
<comment type="caution">
    <text evidence="1">The sequence shown here is derived from an EMBL/GenBank/DDBJ whole genome shotgun (WGS) entry which is preliminary data.</text>
</comment>
<organism evidence="1 2">
    <name type="scientific">Tissierella creatinophila DSM 6911</name>
    <dbReference type="NCBI Taxonomy" id="1123403"/>
    <lineage>
        <taxon>Bacteria</taxon>
        <taxon>Bacillati</taxon>
        <taxon>Bacillota</taxon>
        <taxon>Tissierellia</taxon>
        <taxon>Tissierellales</taxon>
        <taxon>Tissierellaceae</taxon>
        <taxon>Tissierella</taxon>
    </lineage>
</organism>
<gene>
    <name evidence="1" type="ORF">TICRE_04870</name>
</gene>
<evidence type="ECO:0000313" key="1">
    <source>
        <dbReference type="EMBL" id="OLS03493.1"/>
    </source>
</evidence>
<evidence type="ECO:0000313" key="2">
    <source>
        <dbReference type="Proteomes" id="UP000186112"/>
    </source>
</evidence>
<dbReference type="OrthoDB" id="3034827at2"/>
<dbReference type="EMBL" id="LTDM01000006">
    <property type="protein sequence ID" value="OLS03493.1"/>
    <property type="molecule type" value="Genomic_DNA"/>
</dbReference>
<reference evidence="1 2" key="1">
    <citation type="submission" date="2016-02" db="EMBL/GenBank/DDBJ databases">
        <title>Genome sequence of Tissierella creatinophila DSM 6911.</title>
        <authorList>
            <person name="Poehlein A."/>
            <person name="Daniel R."/>
        </authorList>
    </citation>
    <scope>NUCLEOTIDE SEQUENCE [LARGE SCALE GENOMIC DNA]</scope>
    <source>
        <strain evidence="1 2">DSM 6911</strain>
    </source>
</reference>
<sequence>MDGDKFGEKKIKYGPGNCEDIIGIRGYKAKGQIISYLADDSRGILPHGIVNGSIIFVDTKASYKEGDLIIIKDLRNKKDGVRIAKAISKKEKDFMGRIFLVTTTY</sequence>
<accession>A0A1U7M846</accession>
<protein>
    <submittedName>
        <fullName evidence="1">Uncharacterized protein</fullName>
    </submittedName>
</protein>
<dbReference type="Proteomes" id="UP000186112">
    <property type="component" value="Unassembled WGS sequence"/>
</dbReference>
<proteinExistence type="predicted"/>
<keyword evidence="2" id="KW-1185">Reference proteome</keyword>